<dbReference type="InterPro" id="IPR014729">
    <property type="entry name" value="Rossmann-like_a/b/a_fold"/>
</dbReference>
<feature type="domain" description="Methionyl/Leucyl tRNA synthetase" evidence="9">
    <location>
        <begin position="155"/>
        <end position="389"/>
    </location>
</feature>
<dbReference type="Pfam" id="PF09334">
    <property type="entry name" value="tRNA-synt_1g"/>
    <property type="match status" value="1"/>
</dbReference>
<dbReference type="InterPro" id="IPR023457">
    <property type="entry name" value="Met-tRNA_synth_2"/>
</dbReference>
<dbReference type="PANTHER" id="PTHR43326">
    <property type="entry name" value="METHIONYL-TRNA SYNTHETASE"/>
    <property type="match status" value="1"/>
</dbReference>
<evidence type="ECO:0000256" key="1">
    <source>
        <dbReference type="ARBA" id="ARBA00012838"/>
    </source>
</evidence>
<evidence type="ECO:0000313" key="11">
    <source>
        <dbReference type="Proteomes" id="UP000483802"/>
    </source>
</evidence>
<evidence type="ECO:0000256" key="8">
    <source>
        <dbReference type="SAM" id="MobiDB-lite"/>
    </source>
</evidence>
<evidence type="ECO:0000256" key="2">
    <source>
        <dbReference type="ARBA" id="ARBA00022598"/>
    </source>
</evidence>
<keyword evidence="5 7" id="KW-0648">Protein biosynthesis</keyword>
<dbReference type="Gene3D" id="2.170.220.10">
    <property type="match status" value="1"/>
</dbReference>
<dbReference type="EMBL" id="WPNZ01000015">
    <property type="protein sequence ID" value="MVO88207.1"/>
    <property type="molecule type" value="Genomic_DNA"/>
</dbReference>
<dbReference type="EC" id="6.1.1.10" evidence="1"/>
<feature type="compositionally biased region" description="Low complexity" evidence="8">
    <location>
        <begin position="8"/>
        <end position="19"/>
    </location>
</feature>
<evidence type="ECO:0000256" key="4">
    <source>
        <dbReference type="ARBA" id="ARBA00022840"/>
    </source>
</evidence>
<evidence type="ECO:0000259" key="9">
    <source>
        <dbReference type="Pfam" id="PF09334"/>
    </source>
</evidence>
<evidence type="ECO:0000256" key="5">
    <source>
        <dbReference type="ARBA" id="ARBA00022917"/>
    </source>
</evidence>
<comment type="similarity">
    <text evidence="7">Belongs to the class-I aminoacyl-tRNA synthetase family.</text>
</comment>
<dbReference type="PANTHER" id="PTHR43326:SF1">
    <property type="entry name" value="METHIONINE--TRNA LIGASE, MITOCHONDRIAL"/>
    <property type="match status" value="1"/>
</dbReference>
<protein>
    <recommendedName>
        <fullName evidence="1">methionine--tRNA ligase</fullName>
        <ecNumber evidence="1">6.1.1.10</ecNumber>
    </recommendedName>
</protein>
<keyword evidence="3 7" id="KW-0547">Nucleotide-binding</keyword>
<dbReference type="PRINTS" id="PR01041">
    <property type="entry name" value="TRNASYNTHMET"/>
</dbReference>
<feature type="region of interest" description="Disordered" evidence="8">
    <location>
        <begin position="1"/>
        <end position="28"/>
    </location>
</feature>
<evidence type="ECO:0000256" key="6">
    <source>
        <dbReference type="ARBA" id="ARBA00023146"/>
    </source>
</evidence>
<keyword evidence="11" id="KW-1185">Reference proteome</keyword>
<accession>A0A6L6X3C1</accession>
<keyword evidence="6 7" id="KW-0030">Aminoacyl-tRNA synthetase</keyword>
<dbReference type="SUPFAM" id="SSF47323">
    <property type="entry name" value="Anticodon-binding domain of a subclass of class I aminoacyl-tRNA synthetases"/>
    <property type="match status" value="1"/>
</dbReference>
<dbReference type="Gene3D" id="3.40.50.620">
    <property type="entry name" value="HUPs"/>
    <property type="match status" value="1"/>
</dbReference>
<evidence type="ECO:0000313" key="10">
    <source>
        <dbReference type="EMBL" id="MVO88207.1"/>
    </source>
</evidence>
<comment type="caution">
    <text evidence="10">The sequence shown here is derived from an EMBL/GenBank/DDBJ whole genome shotgun (WGS) entry which is preliminary data.</text>
</comment>
<reference evidence="10 11" key="1">
    <citation type="submission" date="2019-11" db="EMBL/GenBank/DDBJ databases">
        <title>Streptomyces typhae sp. nov., a novel endophytic actinomycete isolated from the root of cattail pollen (Typha angustifolia L.).</title>
        <authorList>
            <person name="Peng C."/>
        </authorList>
    </citation>
    <scope>NUCLEOTIDE SEQUENCE [LARGE SCALE GENOMIC DNA]</scope>
    <source>
        <strain evidence="11">p1417</strain>
    </source>
</reference>
<sequence length="546" mass="60079">MTDPLSDQQHQLHQLSGPPGTAPPTPRTTYVTTTIPYVNARPHLGFALELVQADVLARHRRHRGDRVRFLTGTDDNSLKNVLAAEAAGVPVQDLVDRNAEAFAALRGPLALSFDDFIRTSRDPRHRVGVERLWRRCADSGDLYRRHYEGLYCVGCEQFYTPAELVEGRCAEHGTKPRPVAEENWFFRLSRYADRLHDLISSGRLRVEPAVRRNEVLALIESGLHDFSVSRSHTRARGWGIPVPGDPDQVVYVWWDALGNYVTSLGYGTGGPAYDQWWSGATRRTHLVGKGVVRFHAVYWPAMLLSAGLPLPTDVLVHDYLTVDGRKISKSAGTTVDPAELVAGFGTDAVRWWLLRDVPRVGDADFTRERLVTRANADFAGGLGNLVNRVVTMAHRFRDGRVPVSRASRVSPVSPVSRTPAEGTERLVAACREVPAQVDDALADFDFRRAVDAVWRVVTEADRCVDGTRPWELAKAERAGDPAAGKRLDEVLTALVTACRTLADQLGPFVPVAAARVAAQCTPAADGRLPAARPLFPRVDEPLPSAG</sequence>
<dbReference type="GO" id="GO:0004825">
    <property type="term" value="F:methionine-tRNA ligase activity"/>
    <property type="evidence" value="ECO:0007669"/>
    <property type="project" value="UniProtKB-EC"/>
</dbReference>
<evidence type="ECO:0000256" key="3">
    <source>
        <dbReference type="ARBA" id="ARBA00022741"/>
    </source>
</evidence>
<dbReference type="GO" id="GO:0005524">
    <property type="term" value="F:ATP binding"/>
    <property type="evidence" value="ECO:0007669"/>
    <property type="project" value="UniProtKB-KW"/>
</dbReference>
<dbReference type="Gene3D" id="1.10.730.10">
    <property type="entry name" value="Isoleucyl-tRNA Synthetase, Domain 1"/>
    <property type="match status" value="1"/>
</dbReference>
<dbReference type="Proteomes" id="UP000483802">
    <property type="component" value="Unassembled WGS sequence"/>
</dbReference>
<dbReference type="InterPro" id="IPR009080">
    <property type="entry name" value="tRNAsynth_Ia_anticodon-bd"/>
</dbReference>
<dbReference type="SUPFAM" id="SSF52374">
    <property type="entry name" value="Nucleotidylyl transferase"/>
    <property type="match status" value="1"/>
</dbReference>
<evidence type="ECO:0000256" key="7">
    <source>
        <dbReference type="RuleBase" id="RU363039"/>
    </source>
</evidence>
<proteinExistence type="inferred from homology"/>
<dbReference type="CDD" id="cd00814">
    <property type="entry name" value="MetRS_core"/>
    <property type="match status" value="1"/>
</dbReference>
<dbReference type="InterPro" id="IPR015413">
    <property type="entry name" value="Methionyl/Leucyl_tRNA_Synth"/>
</dbReference>
<keyword evidence="2 7" id="KW-0436">Ligase</keyword>
<keyword evidence="4 7" id="KW-0067">ATP-binding</keyword>
<dbReference type="AlphaFoldDB" id="A0A6L6X3C1"/>
<dbReference type="RefSeq" id="WP_157167671.1">
    <property type="nucleotide sequence ID" value="NZ_WPNZ01000015.1"/>
</dbReference>
<dbReference type="FunFam" id="2.170.220.10:FF:000003">
    <property type="entry name" value="Methionine--tRNA ligase"/>
    <property type="match status" value="1"/>
</dbReference>
<dbReference type="GO" id="GO:0006431">
    <property type="term" value="P:methionyl-tRNA aminoacylation"/>
    <property type="evidence" value="ECO:0007669"/>
    <property type="project" value="InterPro"/>
</dbReference>
<organism evidence="10 11">
    <name type="scientific">Streptomyces typhae</name>
    <dbReference type="NCBI Taxonomy" id="2681492"/>
    <lineage>
        <taxon>Bacteria</taxon>
        <taxon>Bacillati</taxon>
        <taxon>Actinomycetota</taxon>
        <taxon>Actinomycetes</taxon>
        <taxon>Kitasatosporales</taxon>
        <taxon>Streptomycetaceae</taxon>
        <taxon>Streptomyces</taxon>
    </lineage>
</organism>
<gene>
    <name evidence="10" type="ORF">GPA10_26465</name>
</gene>
<name>A0A6L6X3C1_9ACTN</name>
<dbReference type="InterPro" id="IPR033911">
    <property type="entry name" value="MetRS_core"/>
</dbReference>